<comment type="function">
    <text evidence="7">Catalyzes the conversion of long-chain fatty acids to their active form acyl-CoAs for both synthesis of cellular lipids, and degradation via beta-oxidation.</text>
</comment>
<dbReference type="GO" id="GO:0106290">
    <property type="term" value="F:trans-cinnamate-CoA ligase activity"/>
    <property type="evidence" value="ECO:0007669"/>
    <property type="project" value="UniProtKB-ARBA"/>
</dbReference>
<keyword evidence="2 7" id="KW-0436">Ligase</keyword>
<dbReference type="AlphaFoldDB" id="A0A9D5CRU8"/>
<evidence type="ECO:0000256" key="2">
    <source>
        <dbReference type="ARBA" id="ARBA00022598"/>
    </source>
</evidence>
<evidence type="ECO:0000256" key="4">
    <source>
        <dbReference type="ARBA" id="ARBA00022832"/>
    </source>
</evidence>
<protein>
    <recommendedName>
        <fullName evidence="7">Long-chain-fatty-acid--CoA ligase</fullName>
        <ecNumber evidence="7">6.2.1.3</ecNumber>
    </recommendedName>
</protein>
<evidence type="ECO:0000313" key="9">
    <source>
        <dbReference type="EMBL" id="KAJ0978651.1"/>
    </source>
</evidence>
<dbReference type="GO" id="GO:0016207">
    <property type="term" value="F:4-coumarate-CoA ligase activity"/>
    <property type="evidence" value="ECO:0007669"/>
    <property type="project" value="UniProtKB-EC"/>
</dbReference>
<dbReference type="Gene3D" id="3.40.50.12780">
    <property type="entry name" value="N-terminal domain of ligase-like"/>
    <property type="match status" value="1"/>
</dbReference>
<dbReference type="GO" id="GO:0010025">
    <property type="term" value="P:wax biosynthetic process"/>
    <property type="evidence" value="ECO:0007669"/>
    <property type="project" value="TreeGrafter"/>
</dbReference>
<dbReference type="EMBL" id="JAGGNH010000003">
    <property type="protein sequence ID" value="KAJ0978651.1"/>
    <property type="molecule type" value="Genomic_DNA"/>
</dbReference>
<feature type="domain" description="AMP-dependent synthetase/ligase" evidence="8">
    <location>
        <begin position="156"/>
        <end position="568"/>
    </location>
</feature>
<comment type="catalytic activity">
    <reaction evidence="6">
        <text>(E)-4-coumarate + ATP + CoA = (E)-4-coumaroyl-CoA + AMP + diphosphate</text>
        <dbReference type="Rhea" id="RHEA:19641"/>
        <dbReference type="ChEBI" id="CHEBI:12876"/>
        <dbReference type="ChEBI" id="CHEBI:30616"/>
        <dbReference type="ChEBI" id="CHEBI:33019"/>
        <dbReference type="ChEBI" id="CHEBI:57287"/>
        <dbReference type="ChEBI" id="CHEBI:85008"/>
        <dbReference type="ChEBI" id="CHEBI:456215"/>
        <dbReference type="EC" id="6.2.1.12"/>
    </reaction>
    <physiologicalReaction direction="left-to-right" evidence="6">
        <dbReference type="Rhea" id="RHEA:19642"/>
    </physiologicalReaction>
</comment>
<reference evidence="9" key="1">
    <citation type="submission" date="2021-03" db="EMBL/GenBank/DDBJ databases">
        <authorList>
            <person name="Li Z."/>
            <person name="Yang C."/>
        </authorList>
    </citation>
    <scope>NUCLEOTIDE SEQUENCE</scope>
    <source>
        <strain evidence="9">Dzin_1.0</strain>
        <tissue evidence="9">Leaf</tissue>
    </source>
</reference>
<sequence>MKGHPDRESITAQSIVIALHFPLLNKDDVRDATLPLELHHRVPTPLLNNLSYSVLWRLADAASASPSSSTPPSLCIQEFLCFVCKGRTMKTYAVQVESGKVGDNGKPSVGPVYRNILAKDGFPPVDPMMSTSWETFSVAAEKYHGNQMLGWREFTDGKAGPYLWKTYKQAYEEVLNVGSALRQLGAESGSRIGIYGANCPQWIVAMEACNGYSLICVPLYDTLGPGAVDYIVEHAEIDFVFVQDKKVKELLSPDCKSVRRLKGLISFTSLTREQIADASKFGMEVYSWNDFLQMGKDHPCDPFPPRPLDICTIIYTSGTSGTPKGVLLTHDSHANYVRGVDLFMEQFEDKMTVDDVYLSFLPLAHILDRMVEEYFFHKGASVGYYQGDINLLRDDLMELKPTLFVGVPRVFQRVHEGILKALQELRPTRRMIFNLLYKHKLYWMRAGYPHKTASPFADFLAFRKVNARLGGRVRLLICGGAPLSLEIEEFMKVTSCAFFNQGYGLTETCGLGAIGMPNEPSMAGTVGVPATYNELRLVEVPEMGYNPLGVPSQGEICIRGKTLFSGYYKDPELTKESIKDGWFHTGDIGEMSPDGVLKIIDRKKNIFKLSQGEYVAVEYLEKVYGFAPIVEDIWVYGDSLKSMLVAVVAPHEDNTKRWAEANGHVGSFIELCLLQELKTYILNELKAIAERNKLRGFEYIRGIVVDPRPFDIERDLVTPTMKKRRPQMLKYYQADIDKVYKILSEEKIRA</sequence>
<accession>A0A9D5CRU8</accession>
<gene>
    <name evidence="9" type="ORF">J5N97_014125</name>
</gene>
<comment type="catalytic activity">
    <reaction evidence="7">
        <text>a long-chain fatty acid + ATP + CoA = a long-chain fatty acyl-CoA + AMP + diphosphate</text>
        <dbReference type="Rhea" id="RHEA:15421"/>
        <dbReference type="ChEBI" id="CHEBI:30616"/>
        <dbReference type="ChEBI" id="CHEBI:33019"/>
        <dbReference type="ChEBI" id="CHEBI:57287"/>
        <dbReference type="ChEBI" id="CHEBI:57560"/>
        <dbReference type="ChEBI" id="CHEBI:83139"/>
        <dbReference type="ChEBI" id="CHEBI:456215"/>
        <dbReference type="EC" id="6.2.1.3"/>
    </reaction>
</comment>
<dbReference type="OrthoDB" id="1700726at2759"/>
<dbReference type="PROSITE" id="PS00455">
    <property type="entry name" value="AMP_BINDING"/>
    <property type="match status" value="1"/>
</dbReference>
<dbReference type="PANTHER" id="PTHR43272">
    <property type="entry name" value="LONG-CHAIN-FATTY-ACID--COA LIGASE"/>
    <property type="match status" value="1"/>
</dbReference>
<dbReference type="InterPro" id="IPR000873">
    <property type="entry name" value="AMP-dep_synth/lig_dom"/>
</dbReference>
<dbReference type="PANTHER" id="PTHR43272:SF6">
    <property type="entry name" value="LONG CHAIN ACYL-COA SYNTHETASE 1"/>
    <property type="match status" value="1"/>
</dbReference>
<evidence type="ECO:0000256" key="3">
    <source>
        <dbReference type="ARBA" id="ARBA00022741"/>
    </source>
</evidence>
<dbReference type="InterPro" id="IPR042099">
    <property type="entry name" value="ANL_N_sf"/>
</dbReference>
<dbReference type="GO" id="GO:0004467">
    <property type="term" value="F:long-chain fatty acid-CoA ligase activity"/>
    <property type="evidence" value="ECO:0007669"/>
    <property type="project" value="UniProtKB-EC"/>
</dbReference>
<name>A0A9D5CRU8_9LILI</name>
<dbReference type="GO" id="GO:0005524">
    <property type="term" value="F:ATP binding"/>
    <property type="evidence" value="ECO:0007669"/>
    <property type="project" value="UniProtKB-KW"/>
</dbReference>
<evidence type="ECO:0000256" key="7">
    <source>
        <dbReference type="RuleBase" id="RU369030"/>
    </source>
</evidence>
<organism evidence="9 10">
    <name type="scientific">Dioscorea zingiberensis</name>
    <dbReference type="NCBI Taxonomy" id="325984"/>
    <lineage>
        <taxon>Eukaryota</taxon>
        <taxon>Viridiplantae</taxon>
        <taxon>Streptophyta</taxon>
        <taxon>Embryophyta</taxon>
        <taxon>Tracheophyta</taxon>
        <taxon>Spermatophyta</taxon>
        <taxon>Magnoliopsida</taxon>
        <taxon>Liliopsida</taxon>
        <taxon>Dioscoreales</taxon>
        <taxon>Dioscoreaceae</taxon>
        <taxon>Dioscorea</taxon>
    </lineage>
</organism>
<dbReference type="Proteomes" id="UP001085076">
    <property type="component" value="Miscellaneous, Linkage group lg03"/>
</dbReference>
<reference evidence="9" key="2">
    <citation type="journal article" date="2022" name="Hortic Res">
        <title>The genome of Dioscorea zingiberensis sheds light on the biosynthesis, origin and evolution of the medicinally important diosgenin saponins.</title>
        <authorList>
            <person name="Li Y."/>
            <person name="Tan C."/>
            <person name="Li Z."/>
            <person name="Guo J."/>
            <person name="Li S."/>
            <person name="Chen X."/>
            <person name="Wang C."/>
            <person name="Dai X."/>
            <person name="Yang H."/>
            <person name="Song W."/>
            <person name="Hou L."/>
            <person name="Xu J."/>
            <person name="Tong Z."/>
            <person name="Xu A."/>
            <person name="Yuan X."/>
            <person name="Wang W."/>
            <person name="Yang Q."/>
            <person name="Chen L."/>
            <person name="Sun Z."/>
            <person name="Wang K."/>
            <person name="Pan B."/>
            <person name="Chen J."/>
            <person name="Bao Y."/>
            <person name="Liu F."/>
            <person name="Qi X."/>
            <person name="Gang D.R."/>
            <person name="Wen J."/>
            <person name="Li J."/>
        </authorList>
    </citation>
    <scope>NUCLEOTIDE SEQUENCE</scope>
    <source>
        <strain evidence="9">Dzin_1.0</strain>
    </source>
</reference>
<evidence type="ECO:0000313" key="10">
    <source>
        <dbReference type="Proteomes" id="UP001085076"/>
    </source>
</evidence>
<dbReference type="CDD" id="cd05927">
    <property type="entry name" value="LC-FACS_euk"/>
    <property type="match status" value="1"/>
</dbReference>
<dbReference type="SUPFAM" id="SSF56801">
    <property type="entry name" value="Acetyl-CoA synthetase-like"/>
    <property type="match status" value="1"/>
</dbReference>
<comment type="caution">
    <text evidence="9">The sequence shown here is derived from an EMBL/GenBank/DDBJ whole genome shotgun (WGS) entry which is preliminary data.</text>
</comment>
<keyword evidence="5 7" id="KW-0067">ATP-binding</keyword>
<evidence type="ECO:0000256" key="5">
    <source>
        <dbReference type="ARBA" id="ARBA00022840"/>
    </source>
</evidence>
<proteinExistence type="inferred from homology"/>
<evidence type="ECO:0000256" key="6">
    <source>
        <dbReference type="ARBA" id="ARBA00034252"/>
    </source>
</evidence>
<dbReference type="InterPro" id="IPR020845">
    <property type="entry name" value="AMP-binding_CS"/>
</dbReference>
<keyword evidence="7" id="KW-0443">Lipid metabolism</keyword>
<keyword evidence="10" id="KW-1185">Reference proteome</keyword>
<keyword evidence="4 7" id="KW-0276">Fatty acid metabolism</keyword>
<evidence type="ECO:0000259" key="8">
    <source>
        <dbReference type="Pfam" id="PF00501"/>
    </source>
</evidence>
<dbReference type="GO" id="GO:0010143">
    <property type="term" value="P:cutin biosynthetic process"/>
    <property type="evidence" value="ECO:0007669"/>
    <property type="project" value="TreeGrafter"/>
</dbReference>
<dbReference type="GO" id="GO:0009698">
    <property type="term" value="P:phenylpropanoid metabolic process"/>
    <property type="evidence" value="ECO:0007669"/>
    <property type="project" value="UniProtKB-ARBA"/>
</dbReference>
<dbReference type="Pfam" id="PF00501">
    <property type="entry name" value="AMP-binding"/>
    <property type="match status" value="1"/>
</dbReference>
<evidence type="ECO:0000256" key="1">
    <source>
        <dbReference type="ARBA" id="ARBA00006432"/>
    </source>
</evidence>
<dbReference type="EC" id="6.2.1.3" evidence="7"/>
<dbReference type="GO" id="GO:0016020">
    <property type="term" value="C:membrane"/>
    <property type="evidence" value="ECO:0007669"/>
    <property type="project" value="TreeGrafter"/>
</dbReference>
<dbReference type="InterPro" id="IPR045311">
    <property type="entry name" value="LC-FACS_euk"/>
</dbReference>
<comment type="similarity">
    <text evidence="1 7">Belongs to the ATP-dependent AMP-binding enzyme family.</text>
</comment>
<keyword evidence="3 7" id="KW-0547">Nucleotide-binding</keyword>
<dbReference type="GO" id="GO:0005783">
    <property type="term" value="C:endoplasmic reticulum"/>
    <property type="evidence" value="ECO:0007669"/>
    <property type="project" value="TreeGrafter"/>
</dbReference>